<accession>A0ABU6HDG2</accession>
<dbReference type="EMBL" id="JAYLLH010000004">
    <property type="protein sequence ID" value="MEC3860490.1"/>
    <property type="molecule type" value="Genomic_DNA"/>
</dbReference>
<comment type="caution">
    <text evidence="2">The sequence shown here is derived from an EMBL/GenBank/DDBJ whole genome shotgun (WGS) entry which is preliminary data.</text>
</comment>
<keyword evidence="3" id="KW-1185">Reference proteome</keyword>
<dbReference type="Proteomes" id="UP001348149">
    <property type="component" value="Unassembled WGS sequence"/>
</dbReference>
<feature type="chain" id="PRO_5046512203" description="Porin" evidence="1">
    <location>
        <begin position="23"/>
        <end position="231"/>
    </location>
</feature>
<reference evidence="2 3" key="1">
    <citation type="submission" date="2024-01" db="EMBL/GenBank/DDBJ databases">
        <title>Mesobacterium rodlantinim sp. nov., isolated from shallow sea hydrothermal systems off Kueishantao Island.</title>
        <authorList>
            <person name="Su Z."/>
            <person name="Tang K."/>
        </authorList>
    </citation>
    <scope>NUCLEOTIDE SEQUENCE [LARGE SCALE GENOMIC DNA]</scope>
    <source>
        <strain evidence="2 3">TK19101</strain>
    </source>
</reference>
<evidence type="ECO:0000256" key="1">
    <source>
        <dbReference type="SAM" id="SignalP"/>
    </source>
</evidence>
<name>A0ABU6HDG2_9RHOB</name>
<protein>
    <recommendedName>
        <fullName evidence="4">Porin</fullName>
    </recommendedName>
</protein>
<organism evidence="2 3">
    <name type="scientific">Mesobacterium hydrothermale</name>
    <dbReference type="NCBI Taxonomy" id="3111907"/>
    <lineage>
        <taxon>Bacteria</taxon>
        <taxon>Pseudomonadati</taxon>
        <taxon>Pseudomonadota</taxon>
        <taxon>Alphaproteobacteria</taxon>
        <taxon>Rhodobacterales</taxon>
        <taxon>Roseobacteraceae</taxon>
        <taxon>Mesobacterium</taxon>
    </lineage>
</organism>
<proteinExistence type="predicted"/>
<evidence type="ECO:0000313" key="2">
    <source>
        <dbReference type="EMBL" id="MEC3860490.1"/>
    </source>
</evidence>
<keyword evidence="1" id="KW-0732">Signal</keyword>
<dbReference type="RefSeq" id="WP_326296116.1">
    <property type="nucleotide sequence ID" value="NZ_JAYLLH010000004.1"/>
</dbReference>
<gene>
    <name evidence="2" type="ORF">VK792_04275</name>
</gene>
<feature type="signal peptide" evidence="1">
    <location>
        <begin position="1"/>
        <end position="22"/>
    </location>
</feature>
<evidence type="ECO:0008006" key="4">
    <source>
        <dbReference type="Google" id="ProtNLM"/>
    </source>
</evidence>
<sequence>MTRPLPLCLAVILSTLPLAASAQDFGASLGLELGRNTQRSENFKRIESRFAIDFASRWGLQVDVAAAKYEGATSTAPSGAFHLTYAASPDWTLGVYIAGDDLRPGNYVYYGIEAAYDGPRLSVDFNAAAIDAVNSSLSGSRFGMDLVYGLGPVGNGQLSVLAGGAVQSLTGGDRQMGYVGVRYGWQNGVNLDLTVGQTDVGDTTMAFALRFDLGRKPHFGARDTRGLFPAY</sequence>
<evidence type="ECO:0000313" key="3">
    <source>
        <dbReference type="Proteomes" id="UP001348149"/>
    </source>
</evidence>